<feature type="domain" description="FANCI solenoid 2" evidence="3">
    <location>
        <begin position="372"/>
        <end position="521"/>
    </location>
</feature>
<evidence type="ECO:0000256" key="1">
    <source>
        <dbReference type="SAM" id="MobiDB-lite"/>
    </source>
</evidence>
<feature type="domain" description="FANCI solenoid 3" evidence="4">
    <location>
        <begin position="803"/>
        <end position="1016"/>
    </location>
</feature>
<dbReference type="InterPro" id="IPR026171">
    <property type="entry name" value="FANCI"/>
</dbReference>
<gene>
    <name evidence="9" type="primary">LOC107224444</name>
</gene>
<dbReference type="InParanoid" id="A0A6J0C089"/>
<dbReference type="InterPro" id="IPR029310">
    <property type="entry name" value="FANCI_HD1"/>
</dbReference>
<dbReference type="InterPro" id="IPR029313">
    <property type="entry name" value="FANCI_S3"/>
</dbReference>
<evidence type="ECO:0000259" key="5">
    <source>
        <dbReference type="Pfam" id="PF14678"/>
    </source>
</evidence>
<dbReference type="GO" id="GO:0006281">
    <property type="term" value="P:DNA repair"/>
    <property type="evidence" value="ECO:0007669"/>
    <property type="project" value="InterPro"/>
</dbReference>
<proteinExistence type="predicted"/>
<dbReference type="Pfam" id="PF14678">
    <property type="entry name" value="FANCI_S4"/>
    <property type="match status" value="1"/>
</dbReference>
<dbReference type="OrthoDB" id="195089at2759"/>
<feature type="domain" description="FANCI solenoid 1" evidence="2">
    <location>
        <begin position="60"/>
        <end position="276"/>
    </location>
</feature>
<evidence type="ECO:0000259" key="3">
    <source>
        <dbReference type="Pfam" id="PF14676"/>
    </source>
</evidence>
<dbReference type="CTD" id="55215"/>
<dbReference type="KEGG" id="nlo:107224444"/>
<dbReference type="Pfam" id="PF14677">
    <property type="entry name" value="FANCI_S3"/>
    <property type="match status" value="1"/>
</dbReference>
<evidence type="ECO:0000259" key="2">
    <source>
        <dbReference type="Pfam" id="PF14675"/>
    </source>
</evidence>
<feature type="domain" description="FANCI helical" evidence="6">
    <location>
        <begin position="284"/>
        <end position="363"/>
    </location>
</feature>
<dbReference type="Pfam" id="PF14680">
    <property type="entry name" value="FANCI_HD2"/>
    <property type="match status" value="1"/>
</dbReference>
<dbReference type="InterPro" id="IPR029314">
    <property type="entry name" value="FANCI_S4"/>
</dbReference>
<accession>A0A6J0C089</accession>
<evidence type="ECO:0000259" key="4">
    <source>
        <dbReference type="Pfam" id="PF14677"/>
    </source>
</evidence>
<feature type="domain" description="FANCI solenoid 4" evidence="5">
    <location>
        <begin position="1035"/>
        <end position="1277"/>
    </location>
</feature>
<dbReference type="Pfam" id="PF14675">
    <property type="entry name" value="FANCI_S1"/>
    <property type="match status" value="1"/>
</dbReference>
<dbReference type="Proteomes" id="UP000829291">
    <property type="component" value="Chromosome 4"/>
</dbReference>
<dbReference type="RefSeq" id="XP_015519985.1">
    <property type="nucleotide sequence ID" value="XM_015664499.2"/>
</dbReference>
<evidence type="ECO:0000259" key="6">
    <source>
        <dbReference type="Pfam" id="PF14679"/>
    </source>
</evidence>
<evidence type="ECO:0000313" key="8">
    <source>
        <dbReference type="Proteomes" id="UP000829291"/>
    </source>
</evidence>
<dbReference type="GO" id="GO:0070182">
    <property type="term" value="F:DNA polymerase binding"/>
    <property type="evidence" value="ECO:0007669"/>
    <property type="project" value="TreeGrafter"/>
</dbReference>
<protein>
    <submittedName>
        <fullName evidence="9">Fanconi anemia group I protein</fullName>
    </submittedName>
</protein>
<sequence length="1333" mass="151924">MDDKIKDLARKKNPSQLTKFIQNVDLKDLCEMIQNKICHMDFPKLQSNILESFNDTASSQSKRLKVVEATLSALQTANITNSQANTIVCRIIMDFPQYSSTYLTKLVEFCQERIRKNDDEFMSWKDILPQVLEVLEDRKIVVNNGSEMSGKEYRETIIKSLYSGQWDTAVLPSVTTMFREISMSKEEHRKVVGILCNRLSSMQPNELPPLVHQLLTFCRQQDAECVIMALCKYFQTQYANALEEDSQECSENIGVLTVKEIQEAESTILYHIFHATEVNQNSLKDFIKSVRNATNIPAYVLDPFIMTLLLNVSDIYENDTLDILRSALSRIIRDNERQKHSSWLREVLDKDCSISSTLNTVIGNSIKDRHMVVKGLVDLAFVLMAMGVKLGEEAHAVVLWEIGNKIIQKLIKKRQEIGPTVLQTLNDKIICGGASVTQYTYCLANICQKVPIVVLECRVWIITLLENLLIINAAAATQVIFAVLPIVRLQSEIRDTLSMVLRKALYSRETQIRKMAVTGFLQLLKNLKLHTLGALSQSTSRGTSSASSTSTYTQASLEVHTKKVEENPRLNTLLCYEVLGILKRCFTQQAEVKSCLYEGLSDAIVMNPELSKYLVEMLLEHFEQYYESNTNILPPFKLDKCTSIRGAESVLQEPIGNLVLVMQRIYVEAASEETNEIEKLGFILESLCNRMSKSELEHFQVDHDIDLLDNIPECQEKLHNLKEMITVYEALIAYRIVTWSNDSTNPAHKIYTLFDGYNRLITRTKPAPKVKKGEGKKKKDKDVTDASFKKPGRNVAIKLPQTILDLETVLKIVTLLYSDAVPWSSQIESRRLQEKELFHRYILQTCIQLMQRTKQLKNNDLRKHKRQDVLKCFEIGEIIYTKIVLQLDDVRNFDQQTAVLGLDCFKELCNLACTSLSSQSDLLNFLRICGKVDTNADLELQLMSVISPVKNLLTNVLEEDDENELIAKRIPSILMKILSLLTLKLPCHGEKIANMLKWLHELAMEREMEQSMAVAVIEFILKIEDYITDYGNSIDKIVYQLCQILGTVDEEESQMQEEDQFKILNDQSALQVHSLICNVLKQKLDNTTWFLSRLRAEQVLTTMPEIGVEERRNALRDKEHKLSSQLCLIVQTLKTLSNISISPGVNADAVFKNLQNLFSTLSMYTRYFYNKSTAQNPVFQAVRFVPLVKLAGKPLAKTLYSLITHIEENQRIKSKSKIVDSYAQRSKVLKETKLIPKVVYEIEQFGKNVLLLSKKTKAGLEEYVNYSITRDFRIKNPVLMKGLEELDVSMLTTQGTSTSTSKSGQSPENSDAEGNTPEPPLKKSKTTRQSQKL</sequence>
<feature type="region of interest" description="Disordered" evidence="1">
    <location>
        <begin position="765"/>
        <end position="785"/>
    </location>
</feature>
<keyword evidence="8" id="KW-1185">Reference proteome</keyword>
<organism evidence="9">
    <name type="scientific">Neodiprion lecontei</name>
    <name type="common">Redheaded pine sawfly</name>
    <dbReference type="NCBI Taxonomy" id="441921"/>
    <lineage>
        <taxon>Eukaryota</taxon>
        <taxon>Metazoa</taxon>
        <taxon>Ecdysozoa</taxon>
        <taxon>Arthropoda</taxon>
        <taxon>Hexapoda</taxon>
        <taxon>Insecta</taxon>
        <taxon>Pterygota</taxon>
        <taxon>Neoptera</taxon>
        <taxon>Endopterygota</taxon>
        <taxon>Hymenoptera</taxon>
        <taxon>Tenthredinoidea</taxon>
        <taxon>Diprionidae</taxon>
        <taxon>Diprioninae</taxon>
        <taxon>Neodiprion</taxon>
    </lineage>
</organism>
<dbReference type="FunCoup" id="A0A6J0C089">
    <property type="interactions" value="784"/>
</dbReference>
<reference evidence="9" key="1">
    <citation type="submission" date="2025-08" db="UniProtKB">
        <authorList>
            <consortium name="RefSeq"/>
        </authorList>
    </citation>
    <scope>IDENTIFICATION</scope>
    <source>
        <tissue evidence="9">Thorax and Abdomen</tissue>
    </source>
</reference>
<dbReference type="InterPro" id="IPR029308">
    <property type="entry name" value="FANCI_S1"/>
</dbReference>
<name>A0A6J0C089_NEOLC</name>
<feature type="domain" description="FANCI helical" evidence="7">
    <location>
        <begin position="544"/>
        <end position="761"/>
    </location>
</feature>
<dbReference type="InterPro" id="IPR029315">
    <property type="entry name" value="FANCI_S2"/>
</dbReference>
<feature type="compositionally biased region" description="Basic residues" evidence="1">
    <location>
        <begin position="766"/>
        <end position="779"/>
    </location>
</feature>
<dbReference type="Pfam" id="PF14679">
    <property type="entry name" value="FANCI_HD1"/>
    <property type="match status" value="1"/>
</dbReference>
<dbReference type="InterPro" id="IPR029312">
    <property type="entry name" value="FANCI_HD2"/>
</dbReference>
<dbReference type="Pfam" id="PF14676">
    <property type="entry name" value="FANCI_S2"/>
    <property type="match status" value="1"/>
</dbReference>
<dbReference type="GeneID" id="107224444"/>
<evidence type="ECO:0000259" key="7">
    <source>
        <dbReference type="Pfam" id="PF14680"/>
    </source>
</evidence>
<feature type="compositionally biased region" description="Low complexity" evidence="1">
    <location>
        <begin position="1292"/>
        <end position="1306"/>
    </location>
</feature>
<dbReference type="PANTHER" id="PTHR21818">
    <property type="entry name" value="BC025462 PROTEIN"/>
    <property type="match status" value="1"/>
</dbReference>
<evidence type="ECO:0000313" key="9">
    <source>
        <dbReference type="RefSeq" id="XP_015519985.1"/>
    </source>
</evidence>
<feature type="region of interest" description="Disordered" evidence="1">
    <location>
        <begin position="1292"/>
        <end position="1333"/>
    </location>
</feature>
<dbReference type="PANTHER" id="PTHR21818:SF0">
    <property type="entry name" value="FANCONI ANEMIA GROUP I PROTEIN"/>
    <property type="match status" value="1"/>
</dbReference>